<dbReference type="Proteomes" id="UP000283509">
    <property type="component" value="Unassembled WGS sequence"/>
</dbReference>
<comment type="caution">
    <text evidence="2">The sequence shown here is derived from an EMBL/GenBank/DDBJ whole genome shotgun (WGS) entry which is preliminary data.</text>
</comment>
<name>A0A423SN33_PENVA</name>
<evidence type="ECO:0000313" key="3">
    <source>
        <dbReference type="Proteomes" id="UP000283509"/>
    </source>
</evidence>
<feature type="compositionally biased region" description="Acidic residues" evidence="1">
    <location>
        <begin position="116"/>
        <end position="132"/>
    </location>
</feature>
<feature type="region of interest" description="Disordered" evidence="1">
    <location>
        <begin position="92"/>
        <end position="134"/>
    </location>
</feature>
<dbReference type="AlphaFoldDB" id="A0A423SN33"/>
<dbReference type="EMBL" id="QCYY01003069">
    <property type="protein sequence ID" value="ROT65559.1"/>
    <property type="molecule type" value="Genomic_DNA"/>
</dbReference>
<organism evidence="2 3">
    <name type="scientific">Penaeus vannamei</name>
    <name type="common">Whiteleg shrimp</name>
    <name type="synonym">Litopenaeus vannamei</name>
    <dbReference type="NCBI Taxonomy" id="6689"/>
    <lineage>
        <taxon>Eukaryota</taxon>
        <taxon>Metazoa</taxon>
        <taxon>Ecdysozoa</taxon>
        <taxon>Arthropoda</taxon>
        <taxon>Crustacea</taxon>
        <taxon>Multicrustacea</taxon>
        <taxon>Malacostraca</taxon>
        <taxon>Eumalacostraca</taxon>
        <taxon>Eucarida</taxon>
        <taxon>Decapoda</taxon>
        <taxon>Dendrobranchiata</taxon>
        <taxon>Penaeoidea</taxon>
        <taxon>Penaeidae</taxon>
        <taxon>Penaeus</taxon>
    </lineage>
</organism>
<accession>A0A423SN33</accession>
<sequence length="507" mass="56769">MRADKYRHFPDTETYQTNNLQRKHQLYAAMASSNMKERDEILYHDLTPTDKVVVEGSFGKRLRWAQSCSDISECCSGCSDVRPLPGFSTTSSGYHSGRGTSVVSSDAPAGPLLDVSDSEDDDDDSDWGEDEWPLERPLPLPEWGCERPDLKFSSLQHYYGFVARATRVLHVALDNHCYDSFSNFLTFSKEYLASRGEYDDLMEFYRDYDPPLVPGRYTCVGLAGDLATRLSPLEVLYPGLKDATYQTGLMGTPSQQRVSCEEEVKDVDWYCSGSVPPNTTNLKEHVMLCVRVSVCGRPGVMLFDPGYHVGQPVTVMEDGLAPQSGPVRGSTARAEVSRTFRYKYQPNNPAFVVWEVTEEREGKPPLRLSNLIHISRPFLSGVDIAERRNLVYGFKTLLGRDCTGQLTCGLYFPVRECAKTSVTLFHVVAGRPCHRRTPLAYFLDEGVVEEDVEVAVAEVAEGTGRTREELRHSLVALARLLQDGDFVKQMTELDKCIADIVKTQGET</sequence>
<dbReference type="OrthoDB" id="7458733at2759"/>
<reference evidence="2 3" key="1">
    <citation type="submission" date="2018-04" db="EMBL/GenBank/DDBJ databases">
        <authorList>
            <person name="Zhang X."/>
            <person name="Yuan J."/>
            <person name="Li F."/>
            <person name="Xiang J."/>
        </authorList>
    </citation>
    <scope>NUCLEOTIDE SEQUENCE [LARGE SCALE GENOMIC DNA]</scope>
    <source>
        <tissue evidence="2">Muscle</tissue>
    </source>
</reference>
<feature type="compositionally biased region" description="Polar residues" evidence="1">
    <location>
        <begin position="92"/>
        <end position="104"/>
    </location>
</feature>
<keyword evidence="3" id="KW-1185">Reference proteome</keyword>
<evidence type="ECO:0000313" key="2">
    <source>
        <dbReference type="EMBL" id="ROT65559.1"/>
    </source>
</evidence>
<evidence type="ECO:0000256" key="1">
    <source>
        <dbReference type="SAM" id="MobiDB-lite"/>
    </source>
</evidence>
<proteinExistence type="predicted"/>
<protein>
    <submittedName>
        <fullName evidence="2">Uncharacterized protein</fullName>
    </submittedName>
</protein>
<gene>
    <name evidence="2" type="ORF">C7M84_016456</name>
</gene>
<reference evidence="2 3" key="2">
    <citation type="submission" date="2019-01" db="EMBL/GenBank/DDBJ databases">
        <title>The decoding of complex shrimp genome reveals the adaptation for benthos swimmer, frequently molting mechanism and breeding impact on genome.</title>
        <authorList>
            <person name="Sun Y."/>
            <person name="Gao Y."/>
            <person name="Yu Y."/>
        </authorList>
    </citation>
    <scope>NUCLEOTIDE SEQUENCE [LARGE SCALE GENOMIC DNA]</scope>
    <source>
        <tissue evidence="2">Muscle</tissue>
    </source>
</reference>